<dbReference type="CDD" id="cd04729">
    <property type="entry name" value="NanE"/>
    <property type="match status" value="1"/>
</dbReference>
<keyword evidence="6 7" id="KW-0119">Carbohydrate metabolism</keyword>
<dbReference type="GO" id="GO:0006053">
    <property type="term" value="P:N-acetylmannosamine catabolic process"/>
    <property type="evidence" value="ECO:0007669"/>
    <property type="project" value="TreeGrafter"/>
</dbReference>
<comment type="pathway">
    <text evidence="3 7">Amino-sugar metabolism; N-acetylneuraminate degradation; D-fructose 6-phosphate from N-acetylneuraminate: step 3/5.</text>
</comment>
<evidence type="ECO:0000256" key="1">
    <source>
        <dbReference type="ARBA" id="ARBA00000056"/>
    </source>
</evidence>
<dbReference type="Pfam" id="PF04131">
    <property type="entry name" value="NanE"/>
    <property type="match status" value="1"/>
</dbReference>
<proteinExistence type="inferred from homology"/>
<evidence type="ECO:0000256" key="4">
    <source>
        <dbReference type="ARBA" id="ARBA00007439"/>
    </source>
</evidence>
<dbReference type="EMBL" id="BAUU01000038">
    <property type="protein sequence ID" value="GAE32508.1"/>
    <property type="molecule type" value="Genomic_DNA"/>
</dbReference>
<comment type="catalytic activity">
    <reaction evidence="1 7">
        <text>an N-acyl-D-glucosamine 6-phosphate = an N-acyl-D-mannosamine 6-phosphate</text>
        <dbReference type="Rhea" id="RHEA:23932"/>
        <dbReference type="ChEBI" id="CHEBI:57599"/>
        <dbReference type="ChEBI" id="CHEBI:57666"/>
        <dbReference type="EC" id="5.1.3.9"/>
    </reaction>
</comment>
<dbReference type="SUPFAM" id="SSF51366">
    <property type="entry name" value="Ribulose-phoshate binding barrel"/>
    <property type="match status" value="1"/>
</dbReference>
<dbReference type="Gene3D" id="3.20.20.70">
    <property type="entry name" value="Aldolase class I"/>
    <property type="match status" value="1"/>
</dbReference>
<dbReference type="HAMAP" id="MF_01235">
    <property type="entry name" value="ManNAc6P_epimer"/>
    <property type="match status" value="1"/>
</dbReference>
<dbReference type="PANTHER" id="PTHR36204">
    <property type="entry name" value="N-ACETYLMANNOSAMINE-6-PHOSPHATE 2-EPIMERASE-RELATED"/>
    <property type="match status" value="1"/>
</dbReference>
<dbReference type="InterPro" id="IPR011060">
    <property type="entry name" value="RibuloseP-bd_barrel"/>
</dbReference>
<comment type="function">
    <text evidence="2 7">Converts N-acetylmannosamine-6-phosphate (ManNAc-6-P) to N-acetylglucosamine-6-phosphate (GlcNAc-6-P).</text>
</comment>
<evidence type="ECO:0000256" key="5">
    <source>
        <dbReference type="ARBA" id="ARBA00023235"/>
    </source>
</evidence>
<evidence type="ECO:0000313" key="9">
    <source>
        <dbReference type="Proteomes" id="UP000018895"/>
    </source>
</evidence>
<dbReference type="GO" id="GO:0005829">
    <property type="term" value="C:cytosol"/>
    <property type="evidence" value="ECO:0007669"/>
    <property type="project" value="TreeGrafter"/>
</dbReference>
<evidence type="ECO:0000313" key="8">
    <source>
        <dbReference type="EMBL" id="GAE32508.1"/>
    </source>
</evidence>
<dbReference type="InterPro" id="IPR013785">
    <property type="entry name" value="Aldolase_TIM"/>
</dbReference>
<dbReference type="GO" id="GO:0019262">
    <property type="term" value="P:N-acetylneuraminate catabolic process"/>
    <property type="evidence" value="ECO:0007669"/>
    <property type="project" value="UniProtKB-UniRule"/>
</dbReference>
<comment type="similarity">
    <text evidence="4 7">Belongs to the NanE family.</text>
</comment>
<keyword evidence="5 7" id="KW-0413">Isomerase</keyword>
<dbReference type="RefSeq" id="WP_035346806.1">
    <property type="nucleotide sequence ID" value="NZ_BAUU01000038.1"/>
</dbReference>
<dbReference type="FunFam" id="3.20.20.70:FF:000035">
    <property type="entry name" value="Putative N-acetylmannosamine-6-phosphate 2-epimerase"/>
    <property type="match status" value="1"/>
</dbReference>
<evidence type="ECO:0000256" key="3">
    <source>
        <dbReference type="ARBA" id="ARBA00005081"/>
    </source>
</evidence>
<dbReference type="InterPro" id="IPR007260">
    <property type="entry name" value="NanE"/>
</dbReference>
<reference evidence="8" key="1">
    <citation type="journal article" date="2014" name="Genome Announc.">
        <title>Draft Genome Sequences of Three Alkaliphilic Bacillus Strains, Bacillus wakoensis JCM 9140T, Bacillus akibai JCM 9157T, and Bacillus hemicellulosilyticus JCM 9152T.</title>
        <authorList>
            <person name="Yuki M."/>
            <person name="Oshima K."/>
            <person name="Suda W."/>
            <person name="Oshida Y."/>
            <person name="Kitamura K."/>
            <person name="Iida T."/>
            <person name="Hattori M."/>
            <person name="Ohkuma M."/>
        </authorList>
    </citation>
    <scope>NUCLEOTIDE SEQUENCE [LARGE SCALE GENOMIC DNA]</scope>
    <source>
        <strain evidence="8">JCM 9152</strain>
    </source>
</reference>
<evidence type="ECO:0000256" key="6">
    <source>
        <dbReference type="ARBA" id="ARBA00023277"/>
    </source>
</evidence>
<name>W4QLJ6_9BACI</name>
<dbReference type="NCBIfam" id="NF002231">
    <property type="entry name" value="PRK01130.1"/>
    <property type="match status" value="1"/>
</dbReference>
<gene>
    <name evidence="7" type="primary">nanE</name>
    <name evidence="8" type="ORF">JCM9152_4045</name>
</gene>
<dbReference type="EC" id="5.1.3.9" evidence="7"/>
<dbReference type="GO" id="GO:0047465">
    <property type="term" value="F:N-acylglucosamine-6-phosphate 2-epimerase activity"/>
    <property type="evidence" value="ECO:0007669"/>
    <property type="project" value="UniProtKB-EC"/>
</dbReference>
<keyword evidence="9" id="KW-1185">Reference proteome</keyword>
<dbReference type="PANTHER" id="PTHR36204:SF1">
    <property type="entry name" value="N-ACETYLMANNOSAMINE-6-PHOSPHATE 2-EPIMERASE-RELATED"/>
    <property type="match status" value="1"/>
</dbReference>
<comment type="caution">
    <text evidence="8">The sequence shown here is derived from an EMBL/GenBank/DDBJ whole genome shotgun (WGS) entry which is preliminary data.</text>
</comment>
<dbReference type="Proteomes" id="UP000018895">
    <property type="component" value="Unassembled WGS sequence"/>
</dbReference>
<sequence length="224" mass="24498">MLSAIKGQLIVSCQALRDEPLYGSKIMGRMAYAAMLGGAKAIRANSIVDIREIKKSVQLPVIGIIKADYPSSDVIITPTEKEIDLLYEEGVDMIALDATNRIRPNGQTINEFFPSIRRRYPNQLFMADCSTFEEGLMATELGFDCIATTLSGYTNATKGKTLPDISLVKHLAKKLSIPIVAEGGIQTPKQLKQLFEVGAYSAVVGSAITRPLEITKRFVNEIAE</sequence>
<evidence type="ECO:0000256" key="2">
    <source>
        <dbReference type="ARBA" id="ARBA00002147"/>
    </source>
</evidence>
<organism evidence="8 9">
    <name type="scientific">Halalkalibacter hemicellulosilyticusJCM 9152</name>
    <dbReference type="NCBI Taxonomy" id="1236971"/>
    <lineage>
        <taxon>Bacteria</taxon>
        <taxon>Bacillati</taxon>
        <taxon>Bacillota</taxon>
        <taxon>Bacilli</taxon>
        <taxon>Bacillales</taxon>
        <taxon>Bacillaceae</taxon>
        <taxon>Halalkalibacter</taxon>
    </lineage>
</organism>
<accession>W4QLJ6</accession>
<dbReference type="STRING" id="1236971.JCM9152_4045"/>
<dbReference type="OrthoDB" id="9781704at2"/>
<dbReference type="UniPathway" id="UPA00629">
    <property type="reaction ID" value="UER00682"/>
</dbReference>
<protein>
    <recommendedName>
        <fullName evidence="7">Putative N-acetylmannosamine-6-phosphate 2-epimerase</fullName>
        <ecNumber evidence="7">5.1.3.9</ecNumber>
    </recommendedName>
    <alternativeName>
        <fullName evidence="7">ManNAc-6-P epimerase</fullName>
    </alternativeName>
</protein>
<dbReference type="AlphaFoldDB" id="W4QLJ6"/>
<dbReference type="GO" id="GO:0005975">
    <property type="term" value="P:carbohydrate metabolic process"/>
    <property type="evidence" value="ECO:0007669"/>
    <property type="project" value="UniProtKB-UniRule"/>
</dbReference>
<evidence type="ECO:0000256" key="7">
    <source>
        <dbReference type="HAMAP-Rule" id="MF_01235"/>
    </source>
</evidence>